<reference evidence="2 3" key="1">
    <citation type="submission" date="2018-05" db="EMBL/GenBank/DDBJ databases">
        <title>Complete genome sequence of sponge-derived Streptomyces sp. HNM0039.</title>
        <authorList>
            <person name="Huang X."/>
            <person name="Zhou S."/>
        </authorList>
    </citation>
    <scope>NUCLEOTIDE SEQUENCE [LARGE SCALE GENOMIC DNA]</scope>
    <source>
        <strain evidence="2 3">HNM0039</strain>
    </source>
</reference>
<proteinExistence type="predicted"/>
<sequence>MPKIARVAAAAAAAVLAGGLFAPAASASSSHPYTCANQSIGVNCSGVITVNDVLNGTTINIGGISALNGTQINGLQAALANVANNNVNAPVTVQIGALETTAITTLARYGRTVLPTNVNVCAGSICV</sequence>
<organism evidence="2 3">
    <name type="scientific">Streptomyces tirandamycinicus</name>
    <dbReference type="NCBI Taxonomy" id="2174846"/>
    <lineage>
        <taxon>Bacteria</taxon>
        <taxon>Bacillati</taxon>
        <taxon>Actinomycetota</taxon>
        <taxon>Actinomycetes</taxon>
        <taxon>Kitasatosporales</taxon>
        <taxon>Streptomycetaceae</taxon>
        <taxon>Streptomyces</taxon>
    </lineage>
</organism>
<evidence type="ECO:0000313" key="2">
    <source>
        <dbReference type="EMBL" id="AWI31902.1"/>
    </source>
</evidence>
<dbReference type="EMBL" id="CP029188">
    <property type="protein sequence ID" value="AWI31902.1"/>
    <property type="molecule type" value="Genomic_DNA"/>
</dbReference>
<evidence type="ECO:0000313" key="3">
    <source>
        <dbReference type="Proteomes" id="UP000244900"/>
    </source>
</evidence>
<dbReference type="AlphaFoldDB" id="A0A2S1SZS4"/>
<dbReference type="KEGG" id="stir:DDW44_26260"/>
<feature type="signal peptide" evidence="1">
    <location>
        <begin position="1"/>
        <end position="27"/>
    </location>
</feature>
<keyword evidence="1" id="KW-0732">Signal</keyword>
<evidence type="ECO:0000256" key="1">
    <source>
        <dbReference type="SAM" id="SignalP"/>
    </source>
</evidence>
<dbReference type="Proteomes" id="UP000244900">
    <property type="component" value="Chromosome"/>
</dbReference>
<gene>
    <name evidence="2" type="ORF">DDW44_26260</name>
</gene>
<accession>A0A2S1SZS4</accession>
<dbReference type="OrthoDB" id="9930782at2"/>
<name>A0A2S1SZS4_9ACTN</name>
<feature type="chain" id="PRO_5015485029" evidence="1">
    <location>
        <begin position="28"/>
        <end position="127"/>
    </location>
</feature>
<keyword evidence="3" id="KW-1185">Reference proteome</keyword>
<dbReference type="RefSeq" id="WP_027732335.1">
    <property type="nucleotide sequence ID" value="NZ_CP029188.1"/>
</dbReference>
<protein>
    <submittedName>
        <fullName evidence="2">Preprotein translocase subunit TatB</fullName>
    </submittedName>
</protein>